<feature type="compositionally biased region" description="Polar residues" evidence="12">
    <location>
        <begin position="38"/>
        <end position="54"/>
    </location>
</feature>
<reference evidence="15 16" key="1">
    <citation type="journal article" date="2009" name="Nature">
        <title>Evolution of pathogenicity and sexual reproduction in eight Candida genomes.</title>
        <authorList>
            <person name="Butler G."/>
            <person name="Rasmussen M.D."/>
            <person name="Lin M.F."/>
            <person name="Santos M.A."/>
            <person name="Sakthikumar S."/>
            <person name="Munro C.A."/>
            <person name="Rheinbay E."/>
            <person name="Grabherr M."/>
            <person name="Forche A."/>
            <person name="Reedy J.L."/>
            <person name="Agrafioti I."/>
            <person name="Arnaud M.B."/>
            <person name="Bates S."/>
            <person name="Brown A.J."/>
            <person name="Brunke S."/>
            <person name="Costanzo M.C."/>
            <person name="Fitzpatrick D.A."/>
            <person name="de Groot P.W."/>
            <person name="Harris D."/>
            <person name="Hoyer L.L."/>
            <person name="Hube B."/>
            <person name="Klis F.M."/>
            <person name="Kodira C."/>
            <person name="Lennard N."/>
            <person name="Logue M.E."/>
            <person name="Martin R."/>
            <person name="Neiman A.M."/>
            <person name="Nikolaou E."/>
            <person name="Quail M.A."/>
            <person name="Quinn J."/>
            <person name="Santos M.C."/>
            <person name="Schmitzberger F.F."/>
            <person name="Sherlock G."/>
            <person name="Shah P."/>
            <person name="Silverstein K.A."/>
            <person name="Skrzypek M.S."/>
            <person name="Soll D."/>
            <person name="Staggs R."/>
            <person name="Stansfield I."/>
            <person name="Stumpf M.P."/>
            <person name="Sudbery P.E."/>
            <person name="Srikantha T."/>
            <person name="Zeng Q."/>
            <person name="Berman J."/>
            <person name="Berriman M."/>
            <person name="Heitman J."/>
            <person name="Gow N.A."/>
            <person name="Lorenz M.C."/>
            <person name="Birren B.W."/>
            <person name="Kellis M."/>
            <person name="Cuomo C.A."/>
        </authorList>
    </citation>
    <scope>NUCLEOTIDE SEQUENCE [LARGE SCALE GENOMIC DNA]</scope>
    <source>
        <strain evidence="16">ATCC MYA-3404 / T1</strain>
    </source>
</reference>
<dbReference type="GO" id="GO:0045132">
    <property type="term" value="P:meiotic chromosome segregation"/>
    <property type="evidence" value="ECO:0007669"/>
    <property type="project" value="EnsemblFungi"/>
</dbReference>
<dbReference type="GO" id="GO:0005524">
    <property type="term" value="F:ATP binding"/>
    <property type="evidence" value="ECO:0007669"/>
    <property type="project" value="UniProtKB-KW"/>
</dbReference>
<dbReference type="GO" id="GO:0016787">
    <property type="term" value="F:hydrolase activity"/>
    <property type="evidence" value="ECO:0007669"/>
    <property type="project" value="UniProtKB-KW"/>
</dbReference>
<dbReference type="GO" id="GO:0006260">
    <property type="term" value="P:DNA replication"/>
    <property type="evidence" value="ECO:0007669"/>
    <property type="project" value="EnsemblFungi"/>
</dbReference>
<gene>
    <name evidence="15" type="ORF">CTRG_01930</name>
</gene>
<dbReference type="GO" id="GO:0000722">
    <property type="term" value="P:telomere maintenance via recombination"/>
    <property type="evidence" value="ECO:0007669"/>
    <property type="project" value="EnsemblFungi"/>
</dbReference>
<dbReference type="PROSITE" id="PS51192">
    <property type="entry name" value="HELICASE_ATP_BIND_1"/>
    <property type="match status" value="1"/>
</dbReference>
<proteinExistence type="inferred from homology"/>
<comment type="similarity">
    <text evidence="2">Belongs to the helicase family. RecQ subfamily.</text>
</comment>
<dbReference type="InterPro" id="IPR011545">
    <property type="entry name" value="DEAD/DEAH_box_helicase_dom"/>
</dbReference>
<evidence type="ECO:0000256" key="9">
    <source>
        <dbReference type="ARBA" id="ARBA00023242"/>
    </source>
</evidence>
<evidence type="ECO:0000313" key="16">
    <source>
        <dbReference type="Proteomes" id="UP000002037"/>
    </source>
</evidence>
<evidence type="ECO:0000256" key="3">
    <source>
        <dbReference type="ARBA" id="ARBA00022741"/>
    </source>
</evidence>
<dbReference type="GO" id="GO:0000070">
    <property type="term" value="P:mitotic sister chromatid segregation"/>
    <property type="evidence" value="ECO:0007669"/>
    <property type="project" value="EnsemblFungi"/>
</dbReference>
<dbReference type="GeneID" id="8301832"/>
<feature type="compositionally biased region" description="Acidic residues" evidence="12">
    <location>
        <begin position="492"/>
        <end position="503"/>
    </location>
</feature>
<dbReference type="SUPFAM" id="SSF52540">
    <property type="entry name" value="P-loop containing nucleoside triphosphate hydrolases"/>
    <property type="match status" value="2"/>
</dbReference>
<dbReference type="PANTHER" id="PTHR13710:SF153">
    <property type="entry name" value="RECQ-LIKE DNA HELICASE BLM"/>
    <property type="match status" value="1"/>
</dbReference>
<dbReference type="GO" id="GO:0044547">
    <property type="term" value="F:DNA topoisomerase binding"/>
    <property type="evidence" value="ECO:0007669"/>
    <property type="project" value="EnsemblFungi"/>
</dbReference>
<dbReference type="FunFam" id="3.40.50.300:FF:000340">
    <property type="entry name" value="Bloom syndrome, RecQ helicase"/>
    <property type="match status" value="1"/>
</dbReference>
<dbReference type="PANTHER" id="PTHR13710">
    <property type="entry name" value="DNA HELICASE RECQ FAMILY MEMBER"/>
    <property type="match status" value="1"/>
</dbReference>
<dbReference type="Pfam" id="PF00270">
    <property type="entry name" value="DEAD"/>
    <property type="match status" value="1"/>
</dbReference>
<feature type="region of interest" description="Disordered" evidence="12">
    <location>
        <begin position="177"/>
        <end position="207"/>
    </location>
</feature>
<keyword evidence="8" id="KW-0413">Isomerase</keyword>
<evidence type="ECO:0000256" key="4">
    <source>
        <dbReference type="ARBA" id="ARBA00022801"/>
    </source>
</evidence>
<dbReference type="InterPro" id="IPR014001">
    <property type="entry name" value="Helicase_ATP-bd"/>
</dbReference>
<feature type="domain" description="Helicase C-terminal" evidence="14">
    <location>
        <begin position="834"/>
        <end position="983"/>
    </location>
</feature>
<feature type="region of interest" description="Disordered" evidence="12">
    <location>
        <begin position="38"/>
        <end position="87"/>
    </location>
</feature>
<dbReference type="NCBIfam" id="TIGR00614">
    <property type="entry name" value="recQ_fam"/>
    <property type="match status" value="1"/>
</dbReference>
<feature type="region of interest" description="Disordered" evidence="12">
    <location>
        <begin position="315"/>
        <end position="359"/>
    </location>
</feature>
<feature type="region of interest" description="Disordered" evidence="12">
    <location>
        <begin position="528"/>
        <end position="560"/>
    </location>
</feature>
<dbReference type="InterPro" id="IPR001650">
    <property type="entry name" value="Helicase_C-like"/>
</dbReference>
<dbReference type="Gene3D" id="1.10.10.10">
    <property type="entry name" value="Winged helix-like DNA-binding domain superfamily/Winged helix DNA-binding domain"/>
    <property type="match status" value="1"/>
</dbReference>
<evidence type="ECO:0000256" key="11">
    <source>
        <dbReference type="ARBA" id="ARBA00034808"/>
    </source>
</evidence>
<dbReference type="STRING" id="294747.C5M4V2"/>
<feature type="compositionally biased region" description="Low complexity" evidence="12">
    <location>
        <begin position="101"/>
        <end position="116"/>
    </location>
</feature>
<feature type="compositionally biased region" description="Pro residues" evidence="12">
    <location>
        <begin position="55"/>
        <end position="81"/>
    </location>
</feature>
<feature type="compositionally biased region" description="Polar residues" evidence="12">
    <location>
        <begin position="1209"/>
        <end position="1227"/>
    </location>
</feature>
<keyword evidence="5" id="KW-0347">Helicase</keyword>
<dbReference type="Pfam" id="PF16124">
    <property type="entry name" value="RecQ_Zn_bind"/>
    <property type="match status" value="1"/>
</dbReference>
<dbReference type="GO" id="GO:0005730">
    <property type="term" value="C:nucleolus"/>
    <property type="evidence" value="ECO:0007669"/>
    <property type="project" value="EnsemblFungi"/>
</dbReference>
<evidence type="ECO:0000256" key="6">
    <source>
        <dbReference type="ARBA" id="ARBA00022840"/>
    </source>
</evidence>
<evidence type="ECO:0000256" key="1">
    <source>
        <dbReference type="ARBA" id="ARBA00004123"/>
    </source>
</evidence>
<dbReference type="SMART" id="SM00956">
    <property type="entry name" value="RQC"/>
    <property type="match status" value="1"/>
</dbReference>
<dbReference type="GO" id="GO:0010520">
    <property type="term" value="P:regulation of reciprocal meiotic recombination"/>
    <property type="evidence" value="ECO:0007669"/>
    <property type="project" value="EnsemblFungi"/>
</dbReference>
<feature type="compositionally biased region" description="Basic and acidic residues" evidence="12">
    <location>
        <begin position="479"/>
        <end position="491"/>
    </location>
</feature>
<keyword evidence="6" id="KW-0067">ATP-binding</keyword>
<evidence type="ECO:0000256" key="12">
    <source>
        <dbReference type="SAM" id="MobiDB-lite"/>
    </source>
</evidence>
<dbReference type="HOGENOM" id="CLU_001103_22_0_1"/>
<dbReference type="GO" id="GO:0031573">
    <property type="term" value="P:mitotic intra-S DNA damage checkpoint signaling"/>
    <property type="evidence" value="ECO:0007669"/>
    <property type="project" value="EnsemblFungi"/>
</dbReference>
<dbReference type="KEGG" id="ctp:CTRG_01930"/>
<dbReference type="GO" id="GO:0043138">
    <property type="term" value="F:3'-5' DNA helicase activity"/>
    <property type="evidence" value="ECO:0007669"/>
    <property type="project" value="UniProtKB-EC"/>
</dbReference>
<dbReference type="AlphaFoldDB" id="C5M4V2"/>
<dbReference type="InterPro" id="IPR027417">
    <property type="entry name" value="P-loop_NTPase"/>
</dbReference>
<dbReference type="CDD" id="cd18794">
    <property type="entry name" value="SF2_C_RecQ"/>
    <property type="match status" value="1"/>
</dbReference>
<dbReference type="InterPro" id="IPR018982">
    <property type="entry name" value="RQC_domain"/>
</dbReference>
<evidence type="ECO:0000256" key="7">
    <source>
        <dbReference type="ARBA" id="ARBA00023125"/>
    </source>
</evidence>
<dbReference type="GO" id="GO:0009378">
    <property type="term" value="F:four-way junction helicase activity"/>
    <property type="evidence" value="ECO:0007669"/>
    <property type="project" value="TreeGrafter"/>
</dbReference>
<keyword evidence="4" id="KW-0378">Hydrolase</keyword>
<organism evidence="15 16">
    <name type="scientific">Candida tropicalis (strain ATCC MYA-3404 / T1)</name>
    <name type="common">Yeast</name>
    <dbReference type="NCBI Taxonomy" id="294747"/>
    <lineage>
        <taxon>Eukaryota</taxon>
        <taxon>Fungi</taxon>
        <taxon>Dikarya</taxon>
        <taxon>Ascomycota</taxon>
        <taxon>Saccharomycotina</taxon>
        <taxon>Pichiomycetes</taxon>
        <taxon>Debaryomycetaceae</taxon>
        <taxon>Candida/Lodderomyces clade</taxon>
        <taxon>Candida</taxon>
    </lineage>
</organism>
<evidence type="ECO:0000256" key="8">
    <source>
        <dbReference type="ARBA" id="ARBA00023235"/>
    </source>
</evidence>
<dbReference type="FunFam" id="3.40.50.300:FF:000296">
    <property type="entry name" value="ATP-dependent DNA helicase RecQ"/>
    <property type="match status" value="1"/>
</dbReference>
<protein>
    <recommendedName>
        <fullName evidence="11">DNA 3'-5' helicase</fullName>
        <ecNumber evidence="11">5.6.2.4</ecNumber>
    </recommendedName>
</protein>
<dbReference type="RefSeq" id="XP_002547623.1">
    <property type="nucleotide sequence ID" value="XM_002547577.1"/>
</dbReference>
<dbReference type="GO" id="GO:0003677">
    <property type="term" value="F:DNA binding"/>
    <property type="evidence" value="ECO:0007669"/>
    <property type="project" value="UniProtKB-KW"/>
</dbReference>
<keyword evidence="9" id="KW-0539">Nucleus</keyword>
<dbReference type="SMART" id="SM00487">
    <property type="entry name" value="DEXDc"/>
    <property type="match status" value="1"/>
</dbReference>
<dbReference type="GO" id="GO:0000706">
    <property type="term" value="P:meiotic DNA double-strand break processing"/>
    <property type="evidence" value="ECO:0007669"/>
    <property type="project" value="EnsemblFungi"/>
</dbReference>
<dbReference type="InterPro" id="IPR004589">
    <property type="entry name" value="DNA_helicase_ATP-dep_RecQ"/>
</dbReference>
<name>C5M4V2_CANTT</name>
<keyword evidence="16" id="KW-1185">Reference proteome</keyword>
<dbReference type="GO" id="GO:0031422">
    <property type="term" value="C:RecQ family helicase-topoisomerase III complex"/>
    <property type="evidence" value="ECO:0007669"/>
    <property type="project" value="EnsemblFungi"/>
</dbReference>
<feature type="compositionally biased region" description="Acidic residues" evidence="12">
    <location>
        <begin position="528"/>
        <end position="540"/>
    </location>
</feature>
<dbReference type="GO" id="GO:0010947">
    <property type="term" value="P:negative regulation of meiotic joint molecule formation"/>
    <property type="evidence" value="ECO:0007669"/>
    <property type="project" value="EnsemblFungi"/>
</dbReference>
<dbReference type="Proteomes" id="UP000002037">
    <property type="component" value="Unassembled WGS sequence"/>
</dbReference>
<dbReference type="OrthoDB" id="10261556at2759"/>
<dbReference type="InterPro" id="IPR036388">
    <property type="entry name" value="WH-like_DNA-bd_sf"/>
</dbReference>
<dbReference type="EMBL" id="GG692396">
    <property type="protein sequence ID" value="EER35068.1"/>
    <property type="molecule type" value="Genomic_DNA"/>
</dbReference>
<evidence type="ECO:0000256" key="2">
    <source>
        <dbReference type="ARBA" id="ARBA00005446"/>
    </source>
</evidence>
<dbReference type="CDD" id="cd17920">
    <property type="entry name" value="DEXHc_RecQ"/>
    <property type="match status" value="1"/>
</dbReference>
<dbReference type="Pfam" id="PF00271">
    <property type="entry name" value="Helicase_C"/>
    <property type="match status" value="1"/>
</dbReference>
<dbReference type="GO" id="GO:0031860">
    <property type="term" value="P:telomeric 3' overhang formation"/>
    <property type="evidence" value="ECO:0007669"/>
    <property type="project" value="EnsemblFungi"/>
</dbReference>
<dbReference type="GO" id="GO:0000724">
    <property type="term" value="P:double-strand break repair via homologous recombination"/>
    <property type="evidence" value="ECO:0007669"/>
    <property type="project" value="EnsemblFungi"/>
</dbReference>
<dbReference type="InterPro" id="IPR032284">
    <property type="entry name" value="RecQ_Zn-bd"/>
</dbReference>
<dbReference type="PROSITE" id="PS00690">
    <property type="entry name" value="DEAH_ATP_HELICASE"/>
    <property type="match status" value="1"/>
</dbReference>
<dbReference type="SMART" id="SM00490">
    <property type="entry name" value="HELICc"/>
    <property type="match status" value="1"/>
</dbReference>
<evidence type="ECO:0000313" key="15">
    <source>
        <dbReference type="EMBL" id="EER35068.1"/>
    </source>
</evidence>
<dbReference type="Gene3D" id="3.40.50.300">
    <property type="entry name" value="P-loop containing nucleotide triphosphate hydrolases"/>
    <property type="match status" value="2"/>
</dbReference>
<feature type="compositionally biased region" description="Acidic residues" evidence="12">
    <location>
        <begin position="453"/>
        <end position="464"/>
    </location>
</feature>
<dbReference type="GO" id="GO:0007534">
    <property type="term" value="P:gene conversion at mating-type locus"/>
    <property type="evidence" value="ECO:0007669"/>
    <property type="project" value="EnsemblFungi"/>
</dbReference>
<feature type="compositionally biased region" description="Polar residues" evidence="12">
    <location>
        <begin position="334"/>
        <end position="345"/>
    </location>
</feature>
<evidence type="ECO:0000256" key="5">
    <source>
        <dbReference type="ARBA" id="ARBA00022806"/>
    </source>
</evidence>
<evidence type="ECO:0000259" key="14">
    <source>
        <dbReference type="PROSITE" id="PS51194"/>
    </source>
</evidence>
<feature type="region of interest" description="Disordered" evidence="12">
    <location>
        <begin position="1142"/>
        <end position="1227"/>
    </location>
</feature>
<keyword evidence="3" id="KW-0547">Nucleotide-binding</keyword>
<feature type="region of interest" description="Disordered" evidence="12">
    <location>
        <begin position="101"/>
        <end position="121"/>
    </location>
</feature>
<comment type="subcellular location">
    <subcellularLocation>
        <location evidence="1">Nucleus</location>
    </subcellularLocation>
</comment>
<keyword evidence="7" id="KW-0238">DNA-binding</keyword>
<feature type="domain" description="Helicase ATP-binding" evidence="13">
    <location>
        <begin position="632"/>
        <end position="809"/>
    </location>
</feature>
<accession>C5M4V2</accession>
<dbReference type="VEuPathDB" id="FungiDB:CTRG_01930"/>
<comment type="catalytic activity">
    <reaction evidence="10">
        <text>Couples ATP hydrolysis with the unwinding of duplex DNA by translocating in the 3'-5' direction.</text>
        <dbReference type="EC" id="5.6.2.4"/>
    </reaction>
</comment>
<dbReference type="EC" id="5.6.2.4" evidence="11"/>
<dbReference type="PROSITE" id="PS51194">
    <property type="entry name" value="HELICASE_CTER"/>
    <property type="match status" value="1"/>
</dbReference>
<dbReference type="GO" id="GO:0006265">
    <property type="term" value="P:DNA topological change"/>
    <property type="evidence" value="ECO:0007669"/>
    <property type="project" value="EnsemblFungi"/>
</dbReference>
<dbReference type="GO" id="GO:0044818">
    <property type="term" value="P:mitotic G2/M transition checkpoint"/>
    <property type="evidence" value="ECO:0007669"/>
    <property type="project" value="EnsemblFungi"/>
</dbReference>
<dbReference type="eggNOG" id="KOG0351">
    <property type="taxonomic scope" value="Eukaryota"/>
</dbReference>
<dbReference type="GO" id="GO:0005737">
    <property type="term" value="C:cytoplasm"/>
    <property type="evidence" value="ECO:0007669"/>
    <property type="project" value="TreeGrafter"/>
</dbReference>
<evidence type="ECO:0000259" key="13">
    <source>
        <dbReference type="PROSITE" id="PS51192"/>
    </source>
</evidence>
<feature type="compositionally biased region" description="Polar residues" evidence="12">
    <location>
        <begin position="1157"/>
        <end position="1176"/>
    </location>
</feature>
<feature type="region of interest" description="Disordered" evidence="12">
    <location>
        <begin position="453"/>
        <end position="503"/>
    </location>
</feature>
<dbReference type="Pfam" id="PF09382">
    <property type="entry name" value="RQC"/>
    <property type="match status" value="1"/>
</dbReference>
<evidence type="ECO:0000256" key="10">
    <source>
        <dbReference type="ARBA" id="ARBA00034617"/>
    </source>
</evidence>
<dbReference type="InterPro" id="IPR002464">
    <property type="entry name" value="DNA/RNA_helicase_DEAH_CS"/>
</dbReference>
<sequence>MITNINEQVKWIKRTKPYIIPTNKLDLIRKKYPKDAITPTSTPITNNGVVQVPNSLPPSSIPTPDIPRQLPPEPQPQPQPQPQQSMNTANKENMLSSFTFTSSSISSKPPSRQIQSTLPLRKIPANEMRSQRLGTVSQTKSFSLTSLSSSTSTAQAVAAVEQPSVTATTTQYIDLTSSPVKDTTSPIVSRRRPPPVIPPETPPTEKNGQVLANVSTYQKLCQLQETKIKLLEERIHTSESTSISMDDKTAIYGTLEKQIKSIEKQINVTKSNIGNESSISLTESASITISSPEFRTPIAPPRRLAEARQIVANTTNAVPDFNDEDEIEDHFGSDENSGLFTPTQARNRRSDGEIDNGSDLESFIVDSCEEFESESDDAYDDENDDDVVDESFDIRLSQETAQRMNITYGSQLPSRIPHFVSPTRNKPSTRTRSIATIEEIDSEDDAIDAINEDDELDEIDDIEEITFPNVDSVDDPIEVDDKSCDPPHHQEGEEDEGEEDSEESNQILIDDYMTQLNQEREIVDFIELSDDDDDDDDDGSSLEKPLPTNPPQLPPISTAPKASFENTVVPANEDIIEISDSDGFSDDDDDLVDYFRDQRRPAGSEPFIDEVYKVLDNTFKLKDFRSNQLEAVCATLQGKDVFVLMPTGGGKSLCYQLPALIKSGKTSGTTVVISPLISLMQDQVQHLQSKGIKAGMISAHGAKGDNKHTTNLFREGFLDIVYLSPEKANRSGHTQKIIARLYKNDQLARVVIDEAHCLSSWGHDFRPDYQGLKFFKEEFPNVPIMALTATANEKVREDILHNLNMKDPIFLKQSFNRTNLFYEIRLKQRDFLKEIKDYIMEKHPNQTGIIYCHSKQSCEQTSAKLNEYGLRTSFYHAGMSTEDRYKIQTNWQNNKIQVICATIAFGMGIDKPDVRFVIHLFLPRSLEGYYQETGRAGRDGKHSECIMYYSPKDARTLRTLIQGDEQFSEDVKEGHLEKLRQVVQYCENTIDCRRQQVLQYFNESFNPADCNKECDNCLNFNQGEIVERDCTEYARDIISLVKSIQRDKVTVIHCQDVFRGMKYKKIVNLHHDENEYHGKGKALDKNLVERIFFSLINEGYLVEYIVRMKKSKFGTTYVKVGKNGNLRNKKIMIKFNVKPKTTATGGKKYAPKDKNTSKSTTAVSPYFNGTQTKNTQSNRRGGTTTRKRTSTQRGQRSQEGNKRRKTGSRKPSQSSAKSNKATSAMPL</sequence>